<feature type="compositionally biased region" description="Polar residues" evidence="5">
    <location>
        <begin position="59"/>
        <end position="69"/>
    </location>
</feature>
<gene>
    <name evidence="7" type="ORF">SEMRO_2066_G313300.1</name>
</gene>
<feature type="compositionally biased region" description="Polar residues" evidence="5">
    <location>
        <begin position="162"/>
        <end position="177"/>
    </location>
</feature>
<feature type="compositionally biased region" description="Polar residues" evidence="5">
    <location>
        <begin position="225"/>
        <end position="234"/>
    </location>
</feature>
<feature type="domain" description="Peptidase S1" evidence="6">
    <location>
        <begin position="380"/>
        <end position="618"/>
    </location>
</feature>
<feature type="region of interest" description="Disordered" evidence="5">
    <location>
        <begin position="59"/>
        <end position="84"/>
    </location>
</feature>
<dbReference type="GO" id="GO:0004252">
    <property type="term" value="F:serine-type endopeptidase activity"/>
    <property type="evidence" value="ECO:0007669"/>
    <property type="project" value="InterPro"/>
</dbReference>
<keyword evidence="4" id="KW-0645">Protease</keyword>
<dbReference type="EMBL" id="CAICTM010002064">
    <property type="protein sequence ID" value="CAB9527774.1"/>
    <property type="molecule type" value="Genomic_DNA"/>
</dbReference>
<dbReference type="InterPro" id="IPR009003">
    <property type="entry name" value="Peptidase_S1_PA"/>
</dbReference>
<evidence type="ECO:0000256" key="3">
    <source>
        <dbReference type="ARBA" id="ARBA00023157"/>
    </source>
</evidence>
<dbReference type="Pfam" id="PF00089">
    <property type="entry name" value="Trypsin"/>
    <property type="match status" value="2"/>
</dbReference>
<dbReference type="InterPro" id="IPR001314">
    <property type="entry name" value="Peptidase_S1A"/>
</dbReference>
<keyword evidence="2" id="KW-0843">Virulence</keyword>
<dbReference type="OrthoDB" id="10066789at2759"/>
<comment type="caution">
    <text evidence="7">The sequence shown here is derived from an EMBL/GenBank/DDBJ whole genome shotgun (WGS) entry which is preliminary data.</text>
</comment>
<dbReference type="PROSITE" id="PS50240">
    <property type="entry name" value="TRYPSIN_DOM"/>
    <property type="match status" value="2"/>
</dbReference>
<evidence type="ECO:0000313" key="8">
    <source>
        <dbReference type="Proteomes" id="UP001153069"/>
    </source>
</evidence>
<keyword evidence="8" id="KW-1185">Reference proteome</keyword>
<reference evidence="7" key="1">
    <citation type="submission" date="2020-06" db="EMBL/GenBank/DDBJ databases">
        <authorList>
            <consortium name="Plant Systems Biology data submission"/>
        </authorList>
    </citation>
    <scope>NUCLEOTIDE SEQUENCE</scope>
    <source>
        <strain evidence="7">D6</strain>
    </source>
</reference>
<evidence type="ECO:0000256" key="2">
    <source>
        <dbReference type="ARBA" id="ARBA00023026"/>
    </source>
</evidence>
<dbReference type="InterPro" id="IPR033116">
    <property type="entry name" value="TRYPSIN_SER"/>
</dbReference>
<evidence type="ECO:0000256" key="4">
    <source>
        <dbReference type="RuleBase" id="RU363034"/>
    </source>
</evidence>
<dbReference type="PRINTS" id="PR00722">
    <property type="entry name" value="CHYMOTRYPSIN"/>
</dbReference>
<evidence type="ECO:0000313" key="7">
    <source>
        <dbReference type="EMBL" id="CAB9527774.1"/>
    </source>
</evidence>
<proteinExistence type="inferred from homology"/>
<evidence type="ECO:0000256" key="1">
    <source>
        <dbReference type="ARBA" id="ARBA00007664"/>
    </source>
</evidence>
<keyword evidence="4" id="KW-0720">Serine protease</keyword>
<feature type="compositionally biased region" description="Pro residues" evidence="5">
    <location>
        <begin position="276"/>
        <end position="286"/>
    </location>
</feature>
<comment type="similarity">
    <text evidence="1">Belongs to the peptidase S1 family.</text>
</comment>
<dbReference type="AlphaFoldDB" id="A0A9N8EZA4"/>
<keyword evidence="3" id="KW-1015">Disulfide bond</keyword>
<feature type="region of interest" description="Disordered" evidence="5">
    <location>
        <begin position="138"/>
        <end position="325"/>
    </location>
</feature>
<feature type="domain" description="Peptidase S1" evidence="6">
    <location>
        <begin position="630"/>
        <end position="842"/>
    </location>
</feature>
<dbReference type="SUPFAM" id="SSF50494">
    <property type="entry name" value="Trypsin-like serine proteases"/>
    <property type="match status" value="2"/>
</dbReference>
<name>A0A9N8EZA4_9STRA</name>
<feature type="compositionally biased region" description="Polar residues" evidence="5">
    <location>
        <begin position="202"/>
        <end position="217"/>
    </location>
</feature>
<accession>A0A9N8EZA4</accession>
<dbReference type="SMART" id="SM00020">
    <property type="entry name" value="Tryp_SPc"/>
    <property type="match status" value="1"/>
</dbReference>
<evidence type="ECO:0000256" key="5">
    <source>
        <dbReference type="SAM" id="MobiDB-lite"/>
    </source>
</evidence>
<dbReference type="PANTHER" id="PTHR24276">
    <property type="entry name" value="POLYSERASE-RELATED"/>
    <property type="match status" value="1"/>
</dbReference>
<dbReference type="PROSITE" id="PS00135">
    <property type="entry name" value="TRYPSIN_SER"/>
    <property type="match status" value="1"/>
</dbReference>
<feature type="compositionally biased region" description="Polar residues" evidence="5">
    <location>
        <begin position="138"/>
        <end position="153"/>
    </location>
</feature>
<dbReference type="Proteomes" id="UP001153069">
    <property type="component" value="Unassembled WGS sequence"/>
</dbReference>
<dbReference type="GO" id="GO:0006508">
    <property type="term" value="P:proteolysis"/>
    <property type="evidence" value="ECO:0007669"/>
    <property type="project" value="UniProtKB-KW"/>
</dbReference>
<dbReference type="InterPro" id="IPR050430">
    <property type="entry name" value="Peptidase_S1"/>
</dbReference>
<dbReference type="InterPro" id="IPR043504">
    <property type="entry name" value="Peptidase_S1_PA_chymotrypsin"/>
</dbReference>
<organism evidence="7 8">
    <name type="scientific">Seminavis robusta</name>
    <dbReference type="NCBI Taxonomy" id="568900"/>
    <lineage>
        <taxon>Eukaryota</taxon>
        <taxon>Sar</taxon>
        <taxon>Stramenopiles</taxon>
        <taxon>Ochrophyta</taxon>
        <taxon>Bacillariophyta</taxon>
        <taxon>Bacillariophyceae</taxon>
        <taxon>Bacillariophycidae</taxon>
        <taxon>Naviculales</taxon>
        <taxon>Naviculaceae</taxon>
        <taxon>Seminavis</taxon>
    </lineage>
</organism>
<dbReference type="InterPro" id="IPR001254">
    <property type="entry name" value="Trypsin_dom"/>
</dbReference>
<dbReference type="PANTHER" id="PTHR24276:SF91">
    <property type="entry name" value="AT26814P-RELATED"/>
    <property type="match status" value="1"/>
</dbReference>
<dbReference type="PROSITE" id="PS00134">
    <property type="entry name" value="TRYPSIN_HIS"/>
    <property type="match status" value="1"/>
</dbReference>
<protein>
    <submittedName>
        <fullName evidence="7">Vitamin K-dependent protein C</fullName>
    </submittedName>
</protein>
<feature type="compositionally biased region" description="Polar residues" evidence="5">
    <location>
        <begin position="185"/>
        <end position="194"/>
    </location>
</feature>
<evidence type="ECO:0000259" key="6">
    <source>
        <dbReference type="PROSITE" id="PS50240"/>
    </source>
</evidence>
<keyword evidence="4" id="KW-0378">Hydrolase</keyword>
<dbReference type="CDD" id="cd00190">
    <property type="entry name" value="Tryp_SPc"/>
    <property type="match status" value="1"/>
</dbReference>
<sequence length="1126" mass="120730">MRMPIAEPSCLKRRRRTRPSRLLNGASVLCLFAGLCLPWSRPLSVLGFDLNLNVDVDGTSTSHGSSNTPGPGGPHQGSYFLIHGGHRPEALNPSKLDAAFSTNFSRKAIGSDKDGYFDFGLGPRNGTTGQLLFHENESGNASKASGGANQDANQFKDGEGASGSNSSRKAIGSNANGLSYDPANQDLSDPNANLFQAGEGASGSNSSRKAIGSNANGLSYDPANQDLSDPNANLFQDGEGASGSNSSKGDHDVPENATTSGDAKKPVINSSFPNKGVPPAPLPKPKPNVTTATETEPPIPDEDTPAIGWDDEDKTNKKSPINPPGTSLLHGMGHMSTHQNTPSSVTKPGGNSVAANVPLNIGTGSDMFDFSFYNPFEVKIVGGDIVSKQKAKSKYPFYALWQDANCGGSVVHDDIILTAAHCGFEELDKVKQQKTFYLLTTKHGQGMKRELVDTRLHEEYGAEYGNENDLRIVRIRESALVEPFTDKPTGVELVELNRDRRVPEDGSDLEIVGFGLTEEDGTAMSKDLYDVTVQKVPWETCNDQYGDDVIIDKLMICAGAEGGGKDACQGDSGGPVLDKKSQKQVAVVSFGNGCAKADFAGVNVRLSSALGWIDESICWLSRTPPATCHPYIAKWGDCIGTLIAADIVLTAGNCGHWETDPLVNKQVSFPANPNIKRNVVERAVPPEFNYYTKDADVQLLKLETSALVDGKRRRDTGLFVAPLRRNTNTPPFGLFEVSTLNNARVNDDGISNLQQISLESVTGSACPVPNAVGDDKMCTVVAPDGDNPQAQTCKSLPGSPVLDDDWNVVAVNSFGKTCDNPSLGGASTKISSVGTWIDAKICEWTDYRKPSEVLCKRSAMKTSFEQNGPGAFVVTVKHDKFPEDVSWRLLHEASSTELYFQAYDKADEAYVTVTERFEHLPAGTYRLDISDKASTGLCCDYGYESISINNMAGESIWKHNNGAGEYHAVEVHVDADGAVSVSDDLDTYITPGAITTQGNMRLYTRDPETFDTLWPGLYPDTMSKLVVNVKLDMFPDVGSAGACNLSLSLTSSNSKPHAVSHHHQTSQETSWDLALIDGDSETSMLSMKGGIAGEVSSNPVDLVPGGVYGFYVRDAGGEWFCMFGLA</sequence>
<feature type="compositionally biased region" description="Acidic residues" evidence="5">
    <location>
        <begin position="299"/>
        <end position="313"/>
    </location>
</feature>
<dbReference type="Gene3D" id="2.40.10.10">
    <property type="entry name" value="Trypsin-like serine proteases"/>
    <property type="match status" value="2"/>
</dbReference>
<dbReference type="InterPro" id="IPR018114">
    <property type="entry name" value="TRYPSIN_HIS"/>
</dbReference>